<sequence length="336" mass="36821">MRGKHLLAGMALALTLAPGTFVRTALTEQASGTLEVAAVEREVVSEPPDGVEVGGVWDIHGSGSGFGGFSALVWQDDRLHAFSDRGHVLAFDPPTARRSAYDIRPVRPHRTYPQGVWDVESAVTAPDGRLWLGFEYTHAIHRFPPRGEADGLRMLGDEVDWGSNVGLEGMVRLPDGRFLLFPELRQTAHILARDPIAGTPLTDFTVEWPVEDHGVTDAALLPDGRLLVLLRTVDYSLPPSFSVTLAIADIGSVAGGDTLSPEILVRLDDIVPRENYEGIAVRETADGRAEIWLISDDNFSAFQRTLVVQLFLDLDGEQEKAREGEPTRAFLHVFEE</sequence>
<name>A0A0G9MLE0_9SPHN</name>
<evidence type="ECO:0000313" key="2">
    <source>
        <dbReference type="EMBL" id="KLE31520.1"/>
    </source>
</evidence>
<dbReference type="PATRIC" id="fig|502682.8.peg.1654"/>
<dbReference type="InterPro" id="IPR027372">
    <property type="entry name" value="Phytase-like_dom"/>
</dbReference>
<evidence type="ECO:0000313" key="3">
    <source>
        <dbReference type="Proteomes" id="UP000053070"/>
    </source>
</evidence>
<reference evidence="2 3" key="1">
    <citation type="submission" date="2015-04" db="EMBL/GenBank/DDBJ databases">
        <title>The draft genome sequence of Erythrobacr gangjinensis K7-2.</title>
        <authorList>
            <person name="Zhuang L."/>
            <person name="Liu Y."/>
            <person name="Shao Z."/>
        </authorList>
    </citation>
    <scope>NUCLEOTIDE SEQUENCE [LARGE SCALE GENOMIC DNA]</scope>
    <source>
        <strain evidence="2 3">K7-2</strain>
    </source>
</reference>
<protein>
    <recommendedName>
        <fullName evidence="1">Phytase-like domain-containing protein</fullName>
    </recommendedName>
</protein>
<dbReference type="OrthoDB" id="9798693at2"/>
<dbReference type="Proteomes" id="UP000053070">
    <property type="component" value="Unassembled WGS sequence"/>
</dbReference>
<feature type="domain" description="Phytase-like" evidence="1">
    <location>
        <begin position="65"/>
        <end position="299"/>
    </location>
</feature>
<dbReference type="RefSeq" id="WP_047006872.1">
    <property type="nucleotide sequence ID" value="NZ_LBHC01000002.1"/>
</dbReference>
<dbReference type="Pfam" id="PF13449">
    <property type="entry name" value="Phytase-like"/>
    <property type="match status" value="1"/>
</dbReference>
<accession>A0A0G9MLE0</accession>
<organism evidence="2 3">
    <name type="scientific">Aurantiacibacter gangjinensis</name>
    <dbReference type="NCBI Taxonomy" id="502682"/>
    <lineage>
        <taxon>Bacteria</taxon>
        <taxon>Pseudomonadati</taxon>
        <taxon>Pseudomonadota</taxon>
        <taxon>Alphaproteobacteria</taxon>
        <taxon>Sphingomonadales</taxon>
        <taxon>Erythrobacteraceae</taxon>
        <taxon>Aurantiacibacter</taxon>
    </lineage>
</organism>
<dbReference type="SUPFAM" id="SSF63829">
    <property type="entry name" value="Calcium-dependent phosphotriesterase"/>
    <property type="match status" value="1"/>
</dbReference>
<dbReference type="EMBL" id="LBHC01000002">
    <property type="protein sequence ID" value="KLE31520.1"/>
    <property type="molecule type" value="Genomic_DNA"/>
</dbReference>
<keyword evidence="3" id="KW-1185">Reference proteome</keyword>
<dbReference type="STRING" id="502682.BMF35_a0622"/>
<dbReference type="AlphaFoldDB" id="A0A0G9MLE0"/>
<comment type="caution">
    <text evidence="2">The sequence shown here is derived from an EMBL/GenBank/DDBJ whole genome shotgun (WGS) entry which is preliminary data.</text>
</comment>
<proteinExistence type="predicted"/>
<gene>
    <name evidence="2" type="ORF">AAW01_08095</name>
</gene>
<evidence type="ECO:0000259" key="1">
    <source>
        <dbReference type="Pfam" id="PF13449"/>
    </source>
</evidence>